<feature type="zinc finger region" description="C3H1-type" evidence="1">
    <location>
        <begin position="64"/>
        <end position="88"/>
    </location>
</feature>
<sequence length="123" mass="13781">MCAQPKEENNNNSNNSNSDINKNKNYNKNNNSNKSRITEEAGQSDSATTVPEDHGGPRLGQCRPCSFFALKKDGCRQGDDCLFCHACTYEEVISSRRSCSRARWRNAQGSWTHSEHPQLGTLK</sequence>
<evidence type="ECO:0000259" key="3">
    <source>
        <dbReference type="PROSITE" id="PS50103"/>
    </source>
</evidence>
<dbReference type="EMBL" id="CAJNNV010014341">
    <property type="protein sequence ID" value="CAE8602490.1"/>
    <property type="molecule type" value="Genomic_DNA"/>
</dbReference>
<dbReference type="AlphaFoldDB" id="A0A813EUX5"/>
<accession>A0A813EUX5</accession>
<evidence type="ECO:0000313" key="5">
    <source>
        <dbReference type="Proteomes" id="UP000654075"/>
    </source>
</evidence>
<feature type="compositionally biased region" description="Low complexity" evidence="2">
    <location>
        <begin position="10"/>
        <end position="35"/>
    </location>
</feature>
<dbReference type="InterPro" id="IPR000571">
    <property type="entry name" value="Znf_CCCH"/>
</dbReference>
<keyword evidence="5" id="KW-1185">Reference proteome</keyword>
<dbReference type="OrthoDB" id="434684at2759"/>
<dbReference type="GO" id="GO:0008270">
    <property type="term" value="F:zinc ion binding"/>
    <property type="evidence" value="ECO:0007669"/>
    <property type="project" value="UniProtKB-KW"/>
</dbReference>
<organism evidence="4 5">
    <name type="scientific">Polarella glacialis</name>
    <name type="common">Dinoflagellate</name>
    <dbReference type="NCBI Taxonomy" id="89957"/>
    <lineage>
        <taxon>Eukaryota</taxon>
        <taxon>Sar</taxon>
        <taxon>Alveolata</taxon>
        <taxon>Dinophyceae</taxon>
        <taxon>Suessiales</taxon>
        <taxon>Suessiaceae</taxon>
        <taxon>Polarella</taxon>
    </lineage>
</organism>
<name>A0A813EUX5_POLGL</name>
<evidence type="ECO:0000313" key="4">
    <source>
        <dbReference type="EMBL" id="CAE8602490.1"/>
    </source>
</evidence>
<evidence type="ECO:0000256" key="2">
    <source>
        <dbReference type="SAM" id="MobiDB-lite"/>
    </source>
</evidence>
<keyword evidence="1" id="KW-0479">Metal-binding</keyword>
<comment type="caution">
    <text evidence="4">The sequence shown here is derived from an EMBL/GenBank/DDBJ whole genome shotgun (WGS) entry which is preliminary data.</text>
</comment>
<feature type="region of interest" description="Disordered" evidence="2">
    <location>
        <begin position="1"/>
        <end position="59"/>
    </location>
</feature>
<gene>
    <name evidence="4" type="ORF">PGLA1383_LOCUS20731</name>
</gene>
<feature type="domain" description="C3H1-type" evidence="3">
    <location>
        <begin position="64"/>
        <end position="88"/>
    </location>
</feature>
<dbReference type="Proteomes" id="UP000654075">
    <property type="component" value="Unassembled WGS sequence"/>
</dbReference>
<keyword evidence="1" id="KW-0863">Zinc-finger</keyword>
<protein>
    <recommendedName>
        <fullName evidence="3">C3H1-type domain-containing protein</fullName>
    </recommendedName>
</protein>
<dbReference type="PROSITE" id="PS50103">
    <property type="entry name" value="ZF_C3H1"/>
    <property type="match status" value="1"/>
</dbReference>
<keyword evidence="1" id="KW-0862">Zinc</keyword>
<proteinExistence type="predicted"/>
<evidence type="ECO:0000256" key="1">
    <source>
        <dbReference type="PROSITE-ProRule" id="PRU00723"/>
    </source>
</evidence>
<reference evidence="4" key="1">
    <citation type="submission" date="2021-02" db="EMBL/GenBank/DDBJ databases">
        <authorList>
            <person name="Dougan E. K."/>
            <person name="Rhodes N."/>
            <person name="Thang M."/>
            <person name="Chan C."/>
        </authorList>
    </citation>
    <scope>NUCLEOTIDE SEQUENCE</scope>
</reference>